<feature type="region of interest" description="Disordered" evidence="1">
    <location>
        <begin position="186"/>
        <end position="214"/>
    </location>
</feature>
<dbReference type="Gene3D" id="3.60.15.10">
    <property type="entry name" value="Ribonuclease Z/Hydroxyacylglutathione hydrolase-like"/>
    <property type="match status" value="1"/>
</dbReference>
<evidence type="ECO:0000313" key="5">
    <source>
        <dbReference type="Proteomes" id="UP000199320"/>
    </source>
</evidence>
<dbReference type="SMART" id="SM00849">
    <property type="entry name" value="Lactamase_B"/>
    <property type="match status" value="1"/>
</dbReference>
<keyword evidence="5" id="KW-1185">Reference proteome</keyword>
<dbReference type="InterPro" id="IPR050662">
    <property type="entry name" value="Sec-metab_biosynth-thioest"/>
</dbReference>
<dbReference type="Gene3D" id="1.10.10.10">
    <property type="entry name" value="Winged helix-like DNA-binding domain superfamily/Winged helix DNA-binding domain"/>
    <property type="match status" value="1"/>
</dbReference>
<evidence type="ECO:0000313" key="3">
    <source>
        <dbReference type="EMBL" id="SDC61507.1"/>
    </source>
</evidence>
<feature type="domain" description="Metallo-beta-lactamase" evidence="2">
    <location>
        <begin position="19"/>
        <end position="242"/>
    </location>
</feature>
<reference evidence="4" key="1">
    <citation type="submission" date="2016-10" db="EMBL/GenBank/DDBJ databases">
        <authorList>
            <person name="de Groot N.N."/>
        </authorList>
    </citation>
    <scope>NUCLEOTIDE SEQUENCE [LARGE SCALE GENOMIC DNA]</scope>
    <source>
        <strain evidence="4">CDM_6</strain>
    </source>
</reference>
<dbReference type="OrthoDB" id="205181at2157"/>
<proteinExistence type="predicted"/>
<dbReference type="Pfam" id="PF00753">
    <property type="entry name" value="Lactamase_B"/>
    <property type="match status" value="1"/>
</dbReference>
<evidence type="ECO:0000313" key="4">
    <source>
        <dbReference type="EMBL" id="SET81813.1"/>
    </source>
</evidence>
<accession>A0A1G6N234</accession>
<evidence type="ECO:0000313" key="6">
    <source>
        <dbReference type="Proteomes" id="UP000324021"/>
    </source>
</evidence>
<dbReference type="PANTHER" id="PTHR23131:SF4">
    <property type="entry name" value="METALLO-BETA-LACTAMASE SUPERFAMILY POTEIN"/>
    <property type="match status" value="1"/>
</dbReference>
<dbReference type="STRING" id="392421.SAMN04488694_11372"/>
<dbReference type="InterPro" id="IPR036866">
    <property type="entry name" value="RibonucZ/Hydroxyglut_hydro"/>
</dbReference>
<dbReference type="RefSeq" id="WP_092933702.1">
    <property type="nucleotide sequence ID" value="NZ_FMZP01000005.1"/>
</dbReference>
<dbReference type="EMBL" id="FOIC01000013">
    <property type="protein sequence ID" value="SET81813.1"/>
    <property type="molecule type" value="Genomic_DNA"/>
</dbReference>
<dbReference type="AlphaFoldDB" id="A0A1G6N234"/>
<reference evidence="5 6" key="2">
    <citation type="submission" date="2016-10" db="EMBL/GenBank/DDBJ databases">
        <authorList>
            <person name="Varghese N."/>
            <person name="Submissions S."/>
        </authorList>
    </citation>
    <scope>NUCLEOTIDE SEQUENCE [LARGE SCALE GENOMIC DNA]</scope>
    <source>
        <strain evidence="3 6">CDM_1</strain>
        <strain evidence="5">CDM_6</strain>
    </source>
</reference>
<dbReference type="Proteomes" id="UP000199320">
    <property type="component" value="Unassembled WGS sequence"/>
</dbReference>
<dbReference type="InterPro" id="IPR036388">
    <property type="entry name" value="WH-like_DNA-bd_sf"/>
</dbReference>
<sequence length="331" mass="35141">MAAASVSRIEVGRDGPEGGNSAYLVAARAVVDPGPPTERAWQELHAGLERAGVAPASLEYVLVTHWHADHAGLAPRLAETADATLAMGAGDAALVADYARERERRLERDAAVMRRCGVPTAAVDSVIDGDPVSPMPDETPVERLADGDRVAGLEVVATPGHTLGHTAFAGDDFLLVGDAVLPTVTPNVGGSDTRTLREDRHKPRAASATNADESVVDRDPLGAFRGTLERLADRPERLLPGHGATVERGRIAEMLEHHRERSQRVLAALEDGEPTAAAKTPWAVARQLFGDLEGIHVKFGAGEATAHLQALEREGLVERVADGPVQYELVR</sequence>
<organism evidence="3 6">
    <name type="scientific">Natrinema hispanicum</name>
    <dbReference type="NCBI Taxonomy" id="392421"/>
    <lineage>
        <taxon>Archaea</taxon>
        <taxon>Methanobacteriati</taxon>
        <taxon>Methanobacteriota</taxon>
        <taxon>Stenosarchaea group</taxon>
        <taxon>Halobacteria</taxon>
        <taxon>Halobacteriales</taxon>
        <taxon>Natrialbaceae</taxon>
        <taxon>Natrinema</taxon>
    </lineage>
</organism>
<dbReference type="EMBL" id="FMZP01000005">
    <property type="protein sequence ID" value="SDC61507.1"/>
    <property type="molecule type" value="Genomic_DNA"/>
</dbReference>
<gene>
    <name evidence="4" type="ORF">SAMN04488694_11372</name>
    <name evidence="3" type="ORF">SAMN05192552_1005180</name>
</gene>
<dbReference type="PANTHER" id="PTHR23131">
    <property type="entry name" value="ENDORIBONUCLEASE LACTB2"/>
    <property type="match status" value="1"/>
</dbReference>
<evidence type="ECO:0000256" key="1">
    <source>
        <dbReference type="SAM" id="MobiDB-lite"/>
    </source>
</evidence>
<protein>
    <submittedName>
        <fullName evidence="3">Glyoxylase, beta-lactamase superfamily II</fullName>
    </submittedName>
</protein>
<name>A0A1G6N234_9EURY</name>
<dbReference type="InterPro" id="IPR001279">
    <property type="entry name" value="Metallo-B-lactamas"/>
</dbReference>
<evidence type="ECO:0000259" key="2">
    <source>
        <dbReference type="SMART" id="SM00849"/>
    </source>
</evidence>
<dbReference type="Proteomes" id="UP000324021">
    <property type="component" value="Unassembled WGS sequence"/>
</dbReference>
<dbReference type="SUPFAM" id="SSF56281">
    <property type="entry name" value="Metallo-hydrolase/oxidoreductase"/>
    <property type="match status" value="1"/>
</dbReference>